<keyword evidence="1" id="KW-1133">Transmembrane helix</keyword>
<accession>A0A8H4VY77</accession>
<dbReference type="AlphaFoldDB" id="A0A8H4VY77"/>
<reference evidence="2 3" key="1">
    <citation type="submission" date="2020-03" db="EMBL/GenBank/DDBJ databases">
        <title>Draft Genome Sequence of Cudoniella acicularis.</title>
        <authorList>
            <person name="Buettner E."/>
            <person name="Kellner H."/>
        </authorList>
    </citation>
    <scope>NUCLEOTIDE SEQUENCE [LARGE SCALE GENOMIC DNA]</scope>
    <source>
        <strain evidence="2 3">DSM 108380</strain>
    </source>
</reference>
<evidence type="ECO:0000313" key="2">
    <source>
        <dbReference type="EMBL" id="KAF4624254.1"/>
    </source>
</evidence>
<keyword evidence="3" id="KW-1185">Reference proteome</keyword>
<proteinExistence type="predicted"/>
<evidence type="ECO:0000313" key="3">
    <source>
        <dbReference type="Proteomes" id="UP000566819"/>
    </source>
</evidence>
<name>A0A8H4VY77_9HELO</name>
<dbReference type="EMBL" id="JAAMPI010001718">
    <property type="protein sequence ID" value="KAF4624254.1"/>
    <property type="molecule type" value="Genomic_DNA"/>
</dbReference>
<keyword evidence="1" id="KW-0812">Transmembrane</keyword>
<comment type="caution">
    <text evidence="2">The sequence shown here is derived from an EMBL/GenBank/DDBJ whole genome shotgun (WGS) entry which is preliminary data.</text>
</comment>
<protein>
    <submittedName>
        <fullName evidence="2">Uncharacterized protein</fullName>
    </submittedName>
</protein>
<dbReference type="OrthoDB" id="5146656at2759"/>
<keyword evidence="1" id="KW-0472">Membrane</keyword>
<feature type="transmembrane region" description="Helical" evidence="1">
    <location>
        <begin position="151"/>
        <end position="174"/>
    </location>
</feature>
<gene>
    <name evidence="2" type="ORF">G7Y89_g13919</name>
</gene>
<feature type="transmembrane region" description="Helical" evidence="1">
    <location>
        <begin position="305"/>
        <end position="331"/>
    </location>
</feature>
<evidence type="ECO:0000256" key="1">
    <source>
        <dbReference type="SAM" id="Phobius"/>
    </source>
</evidence>
<dbReference type="Proteomes" id="UP000566819">
    <property type="component" value="Unassembled WGS sequence"/>
</dbReference>
<sequence>MSHGTLTVAPSQPNPSHHFYICNPKHDDYFEDQLALSIKKLSNKQLCIDDHQPATADGVTVITVRLGLSREGQRLHLSLELALENLCKAMVTKENKCHIDTLTSRSVGGIVPLCPIFKTYWTVSFFNEAIAHGPDMASFLAELQDEAKNTYMIPTVAILGFAVLAGVGSCFSFLSQSGPMSNPTAVDAFCTAAFIGVSDYFRDFVVSTPGPTTTQNEQPPGALVLFQRSRMPYELCDRLCNLTQAAAYVFTLKKDLFDTLISARLNALKSCTAHAVVSGAALWSMTSSIAMAVDMAEGTMLLGGVASSSMACTAAAICWPATLVAGSFMIMSSIKAIGHYKENTDLAKKKSDCEKVLDTTLVSWDIAFQMRLVMEWFRLSSGADPNTIEFADPTSQLKWEIFTAKYRAASGQGSSNNLPTAEYVRVWIDEKGQELRNNRAKLNSPS</sequence>
<organism evidence="2 3">
    <name type="scientific">Cudoniella acicularis</name>
    <dbReference type="NCBI Taxonomy" id="354080"/>
    <lineage>
        <taxon>Eukaryota</taxon>
        <taxon>Fungi</taxon>
        <taxon>Dikarya</taxon>
        <taxon>Ascomycota</taxon>
        <taxon>Pezizomycotina</taxon>
        <taxon>Leotiomycetes</taxon>
        <taxon>Helotiales</taxon>
        <taxon>Tricladiaceae</taxon>
        <taxon>Cudoniella</taxon>
    </lineage>
</organism>